<dbReference type="OrthoDB" id="205198at2759"/>
<dbReference type="InterPro" id="IPR041898">
    <property type="entry name" value="MAGE_WH1"/>
</dbReference>
<dbReference type="InterPro" id="IPR037445">
    <property type="entry name" value="MAGE"/>
</dbReference>
<dbReference type="GO" id="GO:0006281">
    <property type="term" value="P:DNA repair"/>
    <property type="evidence" value="ECO:0007669"/>
    <property type="project" value="TreeGrafter"/>
</dbReference>
<dbReference type="Proteomes" id="UP000807342">
    <property type="component" value="Unassembled WGS sequence"/>
</dbReference>
<evidence type="ECO:0000256" key="1">
    <source>
        <dbReference type="SAM" id="MobiDB-lite"/>
    </source>
</evidence>
<dbReference type="Gene3D" id="1.10.10.1210">
    <property type="entry name" value="MAGE homology domain, winged helix WH2 motif"/>
    <property type="match status" value="1"/>
</dbReference>
<dbReference type="EMBL" id="MU151162">
    <property type="protein sequence ID" value="KAF9448427.1"/>
    <property type="molecule type" value="Genomic_DNA"/>
</dbReference>
<feature type="domain" description="MAGE" evidence="2">
    <location>
        <begin position="69"/>
        <end position="128"/>
    </location>
</feature>
<proteinExistence type="predicted"/>
<dbReference type="AlphaFoldDB" id="A0A9P5XBQ1"/>
<evidence type="ECO:0000313" key="3">
    <source>
        <dbReference type="EMBL" id="KAF9448427.1"/>
    </source>
</evidence>
<feature type="compositionally biased region" description="Low complexity" evidence="1">
    <location>
        <begin position="7"/>
        <end position="17"/>
    </location>
</feature>
<name>A0A9P5XBQ1_9AGAR</name>
<feature type="compositionally biased region" description="Polar residues" evidence="1">
    <location>
        <begin position="18"/>
        <end position="33"/>
    </location>
</feature>
<sequence>MARPARRQPSQSQRAAPTQSQRAGPSRSQASRRQQVESDEEAEEMDVDGEGSENDADEDRGEDRGEDALTQKVNDLVRLALFHEARRLPLKREDINKKAVQDSRYFKVVFSRAQMILESTFGLQLQELPSKAGLDQEAATAAASENKKEKKAGSRTQATQEDDELEEKGRTVVGKKKAAAIGSKTYILRSTLDSRLIERANKPDAEILEEEALLNFSSGDFFGGGGGGTGANNGVLDDDEDWDDSAEVHPRTHGSIISWTQNDQLGTLGILYVILALILVNGKVVQERVLRNQLKELGLPSTPGHSPIHFTTIFTHRSMKVDDYLSQLLRQGYLDRQIVGEVTGAGRKRARGKVGGDANNDGVGGNAGEMYEWRWGARALCEVGEEDIAKFVAEFMVDHGAGAERGGGDDGEEEEEANDGRRKARVQKMYKGVEKAAGGTLAEIRDWSNPSVP</sequence>
<keyword evidence="4" id="KW-1185">Reference proteome</keyword>
<feature type="region of interest" description="Disordered" evidence="1">
    <location>
        <begin position="136"/>
        <end position="171"/>
    </location>
</feature>
<dbReference type="InterPro" id="IPR041899">
    <property type="entry name" value="MAGE_WH2"/>
</dbReference>
<evidence type="ECO:0000259" key="2">
    <source>
        <dbReference type="PROSITE" id="PS50838"/>
    </source>
</evidence>
<dbReference type="PANTHER" id="PTHR11736:SF14">
    <property type="entry name" value="NSE3 HOMOLOG, SMC5-SMC6 COMPLEX COMPONENT"/>
    <property type="match status" value="1"/>
</dbReference>
<organism evidence="3 4">
    <name type="scientific">Macrolepiota fuliginosa MF-IS2</name>
    <dbReference type="NCBI Taxonomy" id="1400762"/>
    <lineage>
        <taxon>Eukaryota</taxon>
        <taxon>Fungi</taxon>
        <taxon>Dikarya</taxon>
        <taxon>Basidiomycota</taxon>
        <taxon>Agaricomycotina</taxon>
        <taxon>Agaricomycetes</taxon>
        <taxon>Agaricomycetidae</taxon>
        <taxon>Agaricales</taxon>
        <taxon>Agaricineae</taxon>
        <taxon>Agaricaceae</taxon>
        <taxon>Macrolepiota</taxon>
    </lineage>
</organism>
<dbReference type="Gene3D" id="1.10.10.1200">
    <property type="entry name" value="MAGE homology domain, winged helix WH1 motif"/>
    <property type="match status" value="1"/>
</dbReference>
<comment type="caution">
    <text evidence="3">The sequence shown here is derived from an EMBL/GenBank/DDBJ whole genome shotgun (WGS) entry which is preliminary data.</text>
</comment>
<dbReference type="Pfam" id="PF01454">
    <property type="entry name" value="MAGE"/>
    <property type="match status" value="1"/>
</dbReference>
<evidence type="ECO:0000313" key="4">
    <source>
        <dbReference type="Proteomes" id="UP000807342"/>
    </source>
</evidence>
<dbReference type="PROSITE" id="PS50838">
    <property type="entry name" value="MAGE"/>
    <property type="match status" value="1"/>
</dbReference>
<dbReference type="GO" id="GO:0005634">
    <property type="term" value="C:nucleus"/>
    <property type="evidence" value="ECO:0007669"/>
    <property type="project" value="TreeGrafter"/>
</dbReference>
<dbReference type="PANTHER" id="PTHR11736">
    <property type="entry name" value="MELANOMA-ASSOCIATED ANTIGEN MAGE ANTIGEN"/>
    <property type="match status" value="1"/>
</dbReference>
<reference evidence="3" key="1">
    <citation type="submission" date="2020-11" db="EMBL/GenBank/DDBJ databases">
        <authorList>
            <consortium name="DOE Joint Genome Institute"/>
            <person name="Ahrendt S."/>
            <person name="Riley R."/>
            <person name="Andreopoulos W."/>
            <person name="Labutti K."/>
            <person name="Pangilinan J."/>
            <person name="Ruiz-Duenas F.J."/>
            <person name="Barrasa J.M."/>
            <person name="Sanchez-Garcia M."/>
            <person name="Camarero S."/>
            <person name="Miyauchi S."/>
            <person name="Serrano A."/>
            <person name="Linde D."/>
            <person name="Babiker R."/>
            <person name="Drula E."/>
            <person name="Ayuso-Fernandez I."/>
            <person name="Pacheco R."/>
            <person name="Padilla G."/>
            <person name="Ferreira P."/>
            <person name="Barriuso J."/>
            <person name="Kellner H."/>
            <person name="Castanera R."/>
            <person name="Alfaro M."/>
            <person name="Ramirez L."/>
            <person name="Pisabarro A.G."/>
            <person name="Kuo A."/>
            <person name="Tritt A."/>
            <person name="Lipzen A."/>
            <person name="He G."/>
            <person name="Yan M."/>
            <person name="Ng V."/>
            <person name="Cullen D."/>
            <person name="Martin F."/>
            <person name="Rosso M.-N."/>
            <person name="Henrissat B."/>
            <person name="Hibbett D."/>
            <person name="Martinez A.T."/>
            <person name="Grigoriev I.V."/>
        </authorList>
    </citation>
    <scope>NUCLEOTIDE SEQUENCE</scope>
    <source>
        <strain evidence="3">MF-IS2</strain>
    </source>
</reference>
<feature type="region of interest" description="Disordered" evidence="1">
    <location>
        <begin position="401"/>
        <end position="423"/>
    </location>
</feature>
<dbReference type="SMART" id="SM01373">
    <property type="entry name" value="MAGE"/>
    <property type="match status" value="1"/>
</dbReference>
<gene>
    <name evidence="3" type="ORF">P691DRAFT_775432</name>
</gene>
<protein>
    <submittedName>
        <fullName evidence="3">MAGE-domain-containing protein</fullName>
    </submittedName>
</protein>
<feature type="region of interest" description="Disordered" evidence="1">
    <location>
        <begin position="1"/>
        <end position="69"/>
    </location>
</feature>
<dbReference type="InterPro" id="IPR002190">
    <property type="entry name" value="MHD_dom"/>
</dbReference>
<feature type="compositionally biased region" description="Acidic residues" evidence="1">
    <location>
        <begin position="37"/>
        <end position="60"/>
    </location>
</feature>
<accession>A0A9P5XBQ1</accession>